<proteinExistence type="predicted"/>
<accession>A0ABT8DCF3</accession>
<name>A0ABT8DCF3_9RHOB</name>
<evidence type="ECO:0000313" key="2">
    <source>
        <dbReference type="Proteomes" id="UP001243846"/>
    </source>
</evidence>
<comment type="caution">
    <text evidence="1">The sequence shown here is derived from an EMBL/GenBank/DDBJ whole genome shotgun (WGS) entry which is preliminary data.</text>
</comment>
<dbReference type="EMBL" id="JAUFRC010000004">
    <property type="protein sequence ID" value="MDN3714350.1"/>
    <property type="molecule type" value="Genomic_DNA"/>
</dbReference>
<evidence type="ECO:0000313" key="1">
    <source>
        <dbReference type="EMBL" id="MDN3714350.1"/>
    </source>
</evidence>
<organism evidence="1 2">
    <name type="scientific">Paracoccus cavernae</name>
    <dbReference type="NCBI Taxonomy" id="1571207"/>
    <lineage>
        <taxon>Bacteria</taxon>
        <taxon>Pseudomonadati</taxon>
        <taxon>Pseudomonadota</taxon>
        <taxon>Alphaproteobacteria</taxon>
        <taxon>Rhodobacterales</taxon>
        <taxon>Paracoccaceae</taxon>
        <taxon>Paracoccus</taxon>
    </lineage>
</organism>
<sequence length="58" mass="6280">MKTITAAATAGGDQRPDHVAHPAQKARACGLRGLFQRAVDLGIARQNRTQRERENPAT</sequence>
<dbReference type="Proteomes" id="UP001243846">
    <property type="component" value="Unassembled WGS sequence"/>
</dbReference>
<keyword evidence="2" id="KW-1185">Reference proteome</keyword>
<reference evidence="2" key="1">
    <citation type="journal article" date="2019" name="Int. J. Syst. Evol. Microbiol.">
        <title>The Global Catalogue of Microorganisms (GCM) 10K type strain sequencing project: providing services to taxonomists for standard genome sequencing and annotation.</title>
        <authorList>
            <consortium name="The Broad Institute Genomics Platform"/>
            <consortium name="The Broad Institute Genome Sequencing Center for Infectious Disease"/>
            <person name="Wu L."/>
            <person name="Ma J."/>
        </authorList>
    </citation>
    <scope>NUCLEOTIDE SEQUENCE [LARGE SCALE GENOMIC DNA]</scope>
    <source>
        <strain evidence="2">CECT 8482</strain>
    </source>
</reference>
<protein>
    <submittedName>
        <fullName evidence="1">Uncharacterized protein</fullName>
    </submittedName>
</protein>
<gene>
    <name evidence="1" type="ORF">QWZ10_25665</name>
</gene>